<keyword evidence="6" id="KW-1185">Reference proteome</keyword>
<dbReference type="AlphaFoldDB" id="A0A3L9L892"/>
<keyword evidence="3" id="KW-0804">Transcription</keyword>
<name>A0A3L9L892_9MICC</name>
<dbReference type="CDD" id="cd01392">
    <property type="entry name" value="HTH_LacI"/>
    <property type="match status" value="1"/>
</dbReference>
<organism evidence="5 6">
    <name type="scientific">Kocuria tytonicola</name>
    <dbReference type="NCBI Taxonomy" id="2055946"/>
    <lineage>
        <taxon>Bacteria</taxon>
        <taxon>Bacillati</taxon>
        <taxon>Actinomycetota</taxon>
        <taxon>Actinomycetes</taxon>
        <taxon>Micrococcales</taxon>
        <taxon>Micrococcaceae</taxon>
        <taxon>Kocuria</taxon>
    </lineage>
</organism>
<keyword evidence="1" id="KW-0805">Transcription regulation</keyword>
<dbReference type="SUPFAM" id="SSF53822">
    <property type="entry name" value="Periplasmic binding protein-like I"/>
    <property type="match status" value="1"/>
</dbReference>
<keyword evidence="2" id="KW-0238">DNA-binding</keyword>
<dbReference type="Proteomes" id="UP000277871">
    <property type="component" value="Unassembled WGS sequence"/>
</dbReference>
<accession>A0A3L9L892</accession>
<dbReference type="GO" id="GO:0000976">
    <property type="term" value="F:transcription cis-regulatory region binding"/>
    <property type="evidence" value="ECO:0007669"/>
    <property type="project" value="TreeGrafter"/>
</dbReference>
<evidence type="ECO:0000256" key="1">
    <source>
        <dbReference type="ARBA" id="ARBA00023015"/>
    </source>
</evidence>
<proteinExistence type="predicted"/>
<evidence type="ECO:0000313" key="5">
    <source>
        <dbReference type="EMBL" id="RLY94588.1"/>
    </source>
</evidence>
<comment type="caution">
    <text evidence="5">The sequence shown here is derived from an EMBL/GenBank/DDBJ whole genome shotgun (WGS) entry which is preliminary data.</text>
</comment>
<dbReference type="SMART" id="SM00354">
    <property type="entry name" value="HTH_LACI"/>
    <property type="match status" value="1"/>
</dbReference>
<dbReference type="PROSITE" id="PS50932">
    <property type="entry name" value="HTH_LACI_2"/>
    <property type="match status" value="1"/>
</dbReference>
<reference evidence="5 6" key="1">
    <citation type="submission" date="2018-10" db="EMBL/GenBank/DDBJ databases">
        <title>Kocuria tytonicola, new bacteria from the preen glands of American barn owls (Tyto furcata).</title>
        <authorList>
            <person name="Braun M.S."/>
            <person name="Wang E."/>
            <person name="Zimmermann S."/>
            <person name="Boutin S."/>
            <person name="Wagner H."/>
            <person name="Wink M."/>
        </authorList>
    </citation>
    <scope>NUCLEOTIDE SEQUENCE [LARGE SCALE GENOMIC DNA]</scope>
    <source>
        <strain evidence="5 6">473</strain>
    </source>
</reference>
<dbReference type="InterPro" id="IPR028082">
    <property type="entry name" value="Peripla_BP_I"/>
</dbReference>
<dbReference type="Pfam" id="PF13377">
    <property type="entry name" value="Peripla_BP_3"/>
    <property type="match status" value="1"/>
</dbReference>
<gene>
    <name evidence="5" type="ORF">EAE32_05325</name>
</gene>
<dbReference type="Gene3D" id="3.40.50.2300">
    <property type="match status" value="2"/>
</dbReference>
<dbReference type="GO" id="GO:0003700">
    <property type="term" value="F:DNA-binding transcription factor activity"/>
    <property type="evidence" value="ECO:0007669"/>
    <property type="project" value="TreeGrafter"/>
</dbReference>
<dbReference type="PANTHER" id="PTHR30146">
    <property type="entry name" value="LACI-RELATED TRANSCRIPTIONAL REPRESSOR"/>
    <property type="match status" value="1"/>
</dbReference>
<dbReference type="InterPro" id="IPR046335">
    <property type="entry name" value="LacI/GalR-like_sensor"/>
</dbReference>
<dbReference type="PANTHER" id="PTHR30146:SF153">
    <property type="entry name" value="LACTOSE OPERON REPRESSOR"/>
    <property type="match status" value="1"/>
</dbReference>
<dbReference type="RefSeq" id="WP_121864388.1">
    <property type="nucleotide sequence ID" value="NZ_RDEX01000001.1"/>
</dbReference>
<dbReference type="InterPro" id="IPR010982">
    <property type="entry name" value="Lambda_DNA-bd_dom_sf"/>
</dbReference>
<evidence type="ECO:0000313" key="6">
    <source>
        <dbReference type="Proteomes" id="UP000277871"/>
    </source>
</evidence>
<dbReference type="InterPro" id="IPR000843">
    <property type="entry name" value="HTH_LacI"/>
</dbReference>
<feature type="domain" description="HTH lacI-type" evidence="4">
    <location>
        <begin position="11"/>
        <end position="67"/>
    </location>
</feature>
<evidence type="ECO:0000259" key="4">
    <source>
        <dbReference type="PROSITE" id="PS50932"/>
    </source>
</evidence>
<dbReference type="Gene3D" id="1.10.260.40">
    <property type="entry name" value="lambda repressor-like DNA-binding domains"/>
    <property type="match status" value="1"/>
</dbReference>
<evidence type="ECO:0000256" key="3">
    <source>
        <dbReference type="ARBA" id="ARBA00023163"/>
    </source>
</evidence>
<protein>
    <submittedName>
        <fullName evidence="5">LacI family transcriptional regulator</fullName>
    </submittedName>
</protein>
<sequence length="335" mass="35621">MPARSTFPRRATSADVARLAGVSRTTVSFVLNDTPAQSISAETRRRVLEAAQSLAYAPSAEARALGTGRSTTVLVYLPPARSLSEDIGELIERLSDLFSEAGLSMVIHAWSRRPAARVWSSVTPAAVLSWDLADDDAERMRRNGVRGVLSWTGADAMGQWITGPREQDIARVQVHRLTSAGHRHLAYAVTGGDHMHGVSQWRHEMLRRECAARGLPVPELLQVPADPPGAAAVLRAWQERSPAASGVCAHDTTAALAVLSGMRRLGWMAPENLAIVGVNDSAAAALADPPLTMVALDADVTARYTVEVITALVAERPLPEAPATGGASIVDRGSV</sequence>
<dbReference type="EMBL" id="RDEX01000001">
    <property type="protein sequence ID" value="RLY94588.1"/>
    <property type="molecule type" value="Genomic_DNA"/>
</dbReference>
<evidence type="ECO:0000256" key="2">
    <source>
        <dbReference type="ARBA" id="ARBA00023125"/>
    </source>
</evidence>
<dbReference type="Pfam" id="PF00356">
    <property type="entry name" value="LacI"/>
    <property type="match status" value="1"/>
</dbReference>
<dbReference type="SUPFAM" id="SSF47413">
    <property type="entry name" value="lambda repressor-like DNA-binding domains"/>
    <property type="match status" value="1"/>
</dbReference>